<dbReference type="EMBL" id="CP146069">
    <property type="protein sequence ID" value="WWR47876.1"/>
    <property type="molecule type" value="Genomic_DNA"/>
</dbReference>
<keyword evidence="2" id="KW-1185">Reference proteome</keyword>
<organism evidence="1 2">
    <name type="scientific">Roseovarius phycicola</name>
    <dbReference type="NCBI Taxonomy" id="3080976"/>
    <lineage>
        <taxon>Bacteria</taxon>
        <taxon>Pseudomonadati</taxon>
        <taxon>Pseudomonadota</taxon>
        <taxon>Alphaproteobacteria</taxon>
        <taxon>Rhodobacterales</taxon>
        <taxon>Roseobacteraceae</taxon>
        <taxon>Roseovarius</taxon>
    </lineage>
</organism>
<dbReference type="Proteomes" id="UP001364156">
    <property type="component" value="Chromosome"/>
</dbReference>
<evidence type="ECO:0000313" key="2">
    <source>
        <dbReference type="Proteomes" id="UP001364156"/>
    </source>
</evidence>
<evidence type="ECO:0000313" key="1">
    <source>
        <dbReference type="EMBL" id="WWR47876.1"/>
    </source>
</evidence>
<sequence length="150" mass="16830">MALGTTIDIRSVKTLASDALIVPMGARRKHEAWSELSERYDDSGFSGGSMERPGLRREGLTLTRRYWYYTSRKSGSEDRNGVDRLPAKEIERLVFSSLENCLHDKTWLANQARRTEGGDASISDILQAQRRGSQSLPKTTAIPNPRVFSV</sequence>
<accession>A0ABZ2HIL0</accession>
<protein>
    <submittedName>
        <fullName evidence="1">Uncharacterized protein</fullName>
    </submittedName>
</protein>
<gene>
    <name evidence="1" type="ORF">RZ517_06810</name>
</gene>
<proteinExistence type="predicted"/>
<reference evidence="1 2" key="1">
    <citation type="submission" date="2023-10" db="EMBL/GenBank/DDBJ databases">
        <title>Roseovarius strain S88 nov., isolated from a marine algae.</title>
        <authorList>
            <person name="Lee M.W."/>
            <person name="Lee J.K."/>
            <person name="Kim J.M."/>
            <person name="Choi D.G."/>
            <person name="Baek J.H."/>
            <person name="Bayburt H."/>
            <person name="Jung J.J."/>
            <person name="Han D.M."/>
            <person name="Jeon C.O."/>
        </authorList>
    </citation>
    <scope>NUCLEOTIDE SEQUENCE [LARGE SCALE GENOMIC DNA]</scope>
    <source>
        <strain evidence="1 2">S88</strain>
    </source>
</reference>
<name>A0ABZ2HIL0_9RHOB</name>